<keyword evidence="1" id="KW-1133">Transmembrane helix</keyword>
<accession>A0A2S6HY49</accession>
<dbReference type="PANTHER" id="PTHR37304:SF1">
    <property type="entry name" value="MEMBRANE PROTEIN"/>
    <property type="match status" value="1"/>
</dbReference>
<dbReference type="AlphaFoldDB" id="A0A2S6HY49"/>
<protein>
    <recommendedName>
        <fullName evidence="4">DUF378 domain-containing protein</fullName>
    </recommendedName>
</protein>
<evidence type="ECO:0000313" key="2">
    <source>
        <dbReference type="EMBL" id="PPK82988.1"/>
    </source>
</evidence>
<evidence type="ECO:0008006" key="4">
    <source>
        <dbReference type="Google" id="ProtNLM"/>
    </source>
</evidence>
<feature type="transmembrane region" description="Helical" evidence="1">
    <location>
        <begin position="41"/>
        <end position="61"/>
    </location>
</feature>
<comment type="caution">
    <text evidence="2">The sequence shown here is derived from an EMBL/GenBank/DDBJ whole genome shotgun (WGS) entry which is preliminary data.</text>
</comment>
<dbReference type="EMBL" id="PTJA01000001">
    <property type="protein sequence ID" value="PPK82988.1"/>
    <property type="molecule type" value="Genomic_DNA"/>
</dbReference>
<dbReference type="OrthoDB" id="9812136at2"/>
<dbReference type="InterPro" id="IPR007211">
    <property type="entry name" value="DUF378"/>
</dbReference>
<name>A0A2S6HY49_9FIRM</name>
<proteinExistence type="predicted"/>
<dbReference type="PANTHER" id="PTHR37304">
    <property type="entry name" value="MEMBRANE PROTEIN-RELATED"/>
    <property type="match status" value="1"/>
</dbReference>
<evidence type="ECO:0000313" key="3">
    <source>
        <dbReference type="Proteomes" id="UP000237749"/>
    </source>
</evidence>
<organism evidence="2 3">
    <name type="scientific">Lacrimispora xylanisolvens</name>
    <dbReference type="NCBI Taxonomy" id="384636"/>
    <lineage>
        <taxon>Bacteria</taxon>
        <taxon>Bacillati</taxon>
        <taxon>Bacillota</taxon>
        <taxon>Clostridia</taxon>
        <taxon>Lachnospirales</taxon>
        <taxon>Lachnospiraceae</taxon>
        <taxon>Lacrimispora</taxon>
    </lineage>
</organism>
<reference evidence="2 3" key="1">
    <citation type="submission" date="2018-02" db="EMBL/GenBank/DDBJ databases">
        <title>Genomic Encyclopedia of Archaeal and Bacterial Type Strains, Phase II (KMG-II): from individual species to whole genera.</title>
        <authorList>
            <person name="Goeker M."/>
        </authorList>
    </citation>
    <scope>NUCLEOTIDE SEQUENCE [LARGE SCALE GENOMIC DNA]</scope>
    <source>
        <strain evidence="2 3">DSM 3808</strain>
    </source>
</reference>
<evidence type="ECO:0000256" key="1">
    <source>
        <dbReference type="SAM" id="Phobius"/>
    </source>
</evidence>
<keyword evidence="1" id="KW-0472">Membrane</keyword>
<dbReference type="RefSeq" id="WP_104433382.1">
    <property type="nucleotide sequence ID" value="NZ_CP070896.1"/>
</dbReference>
<dbReference type="Proteomes" id="UP000237749">
    <property type="component" value="Unassembled WGS sequence"/>
</dbReference>
<feature type="transmembrane region" description="Helical" evidence="1">
    <location>
        <begin position="6"/>
        <end position="29"/>
    </location>
</feature>
<dbReference type="Pfam" id="PF04070">
    <property type="entry name" value="DUF378"/>
    <property type="match status" value="1"/>
</dbReference>
<gene>
    <name evidence="2" type="ORF">BXY41_10144</name>
</gene>
<sequence>MGNKALNYTALTIAIIGAVNWGLVGFFNFNLVSFIFGSMTWLTRIVYAVVGICGLYLLTFYGHSETSTER</sequence>
<keyword evidence="3" id="KW-1185">Reference proteome</keyword>
<keyword evidence="1" id="KW-0812">Transmembrane</keyword>